<proteinExistence type="predicted"/>
<organism evidence="2">
    <name type="scientific">marine sediment metagenome</name>
    <dbReference type="NCBI Taxonomy" id="412755"/>
    <lineage>
        <taxon>unclassified sequences</taxon>
        <taxon>metagenomes</taxon>
        <taxon>ecological metagenomes</taxon>
    </lineage>
</organism>
<evidence type="ECO:0000259" key="1">
    <source>
        <dbReference type="Pfam" id="PF01208"/>
    </source>
</evidence>
<evidence type="ECO:0000313" key="2">
    <source>
        <dbReference type="EMBL" id="GAI52754.1"/>
    </source>
</evidence>
<protein>
    <recommendedName>
        <fullName evidence="1">Uroporphyrinogen decarboxylase (URO-D) domain-containing protein</fullName>
    </recommendedName>
</protein>
<feature type="domain" description="Uroporphyrinogen decarboxylase (URO-D)" evidence="1">
    <location>
        <begin position="1"/>
        <end position="168"/>
    </location>
</feature>
<accession>X1RAZ0</accession>
<gene>
    <name evidence="2" type="ORF">S06H3_61459</name>
</gene>
<name>X1RAZ0_9ZZZZ</name>
<dbReference type="InterPro" id="IPR052024">
    <property type="entry name" value="Methanogen_methyltrans"/>
</dbReference>
<comment type="caution">
    <text evidence="2">The sequence shown here is derived from an EMBL/GenBank/DDBJ whole genome shotgun (WGS) entry which is preliminary data.</text>
</comment>
<feature type="non-terminal residue" evidence="2">
    <location>
        <position position="169"/>
    </location>
</feature>
<dbReference type="InterPro" id="IPR038071">
    <property type="entry name" value="UROD/MetE-like_sf"/>
</dbReference>
<sequence length="169" mass="19085">RLIDMVETFNMGIVQRYLDLGSEMICYPEDLGMQRGPMLSPEHFRTYIKPIYEHLMAPAHKANCLVHMHSDGNVRDLVDDLIVGGVDALNLQDLVNDIDWIASNLKGRVCIDLDIDRQQITRFGSPQQIDDLIRQEVEKLGSPEGGLMMIYGLYPGVPIENVKALMDAM</sequence>
<dbReference type="EMBL" id="BARV01040306">
    <property type="protein sequence ID" value="GAI52754.1"/>
    <property type="molecule type" value="Genomic_DNA"/>
</dbReference>
<dbReference type="Pfam" id="PF01208">
    <property type="entry name" value="URO-D"/>
    <property type="match status" value="1"/>
</dbReference>
<feature type="non-terminal residue" evidence="2">
    <location>
        <position position="1"/>
    </location>
</feature>
<dbReference type="PANTHER" id="PTHR47099:SF1">
    <property type="entry name" value="METHYLCOBAMIDE:COM METHYLTRANSFERASE MTBA"/>
    <property type="match status" value="1"/>
</dbReference>
<reference evidence="2" key="1">
    <citation type="journal article" date="2014" name="Front. Microbiol.">
        <title>High frequency of phylogenetically diverse reductive dehalogenase-homologous genes in deep subseafloor sedimentary metagenomes.</title>
        <authorList>
            <person name="Kawai M."/>
            <person name="Futagami T."/>
            <person name="Toyoda A."/>
            <person name="Takaki Y."/>
            <person name="Nishi S."/>
            <person name="Hori S."/>
            <person name="Arai W."/>
            <person name="Tsubouchi T."/>
            <person name="Morono Y."/>
            <person name="Uchiyama I."/>
            <person name="Ito T."/>
            <person name="Fujiyama A."/>
            <person name="Inagaki F."/>
            <person name="Takami H."/>
        </authorList>
    </citation>
    <scope>NUCLEOTIDE SEQUENCE</scope>
    <source>
        <strain evidence="2">Expedition CK06-06</strain>
    </source>
</reference>
<dbReference type="GO" id="GO:0004853">
    <property type="term" value="F:uroporphyrinogen decarboxylase activity"/>
    <property type="evidence" value="ECO:0007669"/>
    <property type="project" value="InterPro"/>
</dbReference>
<dbReference type="InterPro" id="IPR000257">
    <property type="entry name" value="Uroporphyrinogen_deCOase"/>
</dbReference>
<dbReference type="Gene3D" id="3.20.20.210">
    <property type="match status" value="1"/>
</dbReference>
<dbReference type="AlphaFoldDB" id="X1RAZ0"/>
<dbReference type="SUPFAM" id="SSF51726">
    <property type="entry name" value="UROD/MetE-like"/>
    <property type="match status" value="1"/>
</dbReference>
<dbReference type="GO" id="GO:0006779">
    <property type="term" value="P:porphyrin-containing compound biosynthetic process"/>
    <property type="evidence" value="ECO:0007669"/>
    <property type="project" value="InterPro"/>
</dbReference>
<dbReference type="PANTHER" id="PTHR47099">
    <property type="entry name" value="METHYLCOBAMIDE:COM METHYLTRANSFERASE MTBA"/>
    <property type="match status" value="1"/>
</dbReference>